<evidence type="ECO:0000256" key="2">
    <source>
        <dbReference type="SAM" id="SignalP"/>
    </source>
</evidence>
<evidence type="ECO:0000313" key="3">
    <source>
        <dbReference type="EMBL" id="KAK3926127.1"/>
    </source>
</evidence>
<dbReference type="PANTHER" id="PTHR34403">
    <property type="entry name" value="TOL-PAL SYSTEM PROTEIN TOLA"/>
    <property type="match status" value="1"/>
</dbReference>
<organism evidence="3 4">
    <name type="scientific">Frankliniella fusca</name>
    <dbReference type="NCBI Taxonomy" id="407009"/>
    <lineage>
        <taxon>Eukaryota</taxon>
        <taxon>Metazoa</taxon>
        <taxon>Ecdysozoa</taxon>
        <taxon>Arthropoda</taxon>
        <taxon>Hexapoda</taxon>
        <taxon>Insecta</taxon>
        <taxon>Pterygota</taxon>
        <taxon>Neoptera</taxon>
        <taxon>Paraneoptera</taxon>
        <taxon>Thysanoptera</taxon>
        <taxon>Terebrantia</taxon>
        <taxon>Thripoidea</taxon>
        <taxon>Thripidae</taxon>
        <taxon>Frankliniella</taxon>
    </lineage>
</organism>
<accession>A0AAE1HRK3</accession>
<feature type="signal peptide" evidence="2">
    <location>
        <begin position="1"/>
        <end position="22"/>
    </location>
</feature>
<dbReference type="Proteomes" id="UP001219518">
    <property type="component" value="Unassembled WGS sequence"/>
</dbReference>
<reference evidence="3" key="1">
    <citation type="submission" date="2021-07" db="EMBL/GenBank/DDBJ databases">
        <authorList>
            <person name="Catto M.A."/>
            <person name="Jacobson A."/>
            <person name="Kennedy G."/>
            <person name="Labadie P."/>
            <person name="Hunt B.G."/>
            <person name="Srinivasan R."/>
        </authorList>
    </citation>
    <scope>NUCLEOTIDE SEQUENCE</scope>
    <source>
        <strain evidence="3">PL_HMW_Pooled</strain>
        <tissue evidence="3">Head</tissue>
    </source>
</reference>
<evidence type="ECO:0000256" key="1">
    <source>
        <dbReference type="SAM" id="MobiDB-lite"/>
    </source>
</evidence>
<comment type="caution">
    <text evidence="3">The sequence shown here is derived from an EMBL/GenBank/DDBJ whole genome shotgun (WGS) entry which is preliminary data.</text>
</comment>
<protein>
    <submittedName>
        <fullName evidence="3">Cell surface glycoprotein 1</fullName>
    </submittedName>
</protein>
<gene>
    <name evidence="3" type="ORF">KUF71_014376</name>
</gene>
<feature type="chain" id="PRO_5042098421" evidence="2">
    <location>
        <begin position="23"/>
        <end position="459"/>
    </location>
</feature>
<proteinExistence type="predicted"/>
<dbReference type="PANTHER" id="PTHR34403:SF14">
    <property type="entry name" value="OS05G0225800 PROTEIN"/>
    <property type="match status" value="1"/>
</dbReference>
<dbReference type="AlphaFoldDB" id="A0AAE1HRK3"/>
<dbReference type="InterPro" id="IPR050972">
    <property type="entry name" value="SDr-like"/>
</dbReference>
<keyword evidence="4" id="KW-1185">Reference proteome</keyword>
<feature type="region of interest" description="Disordered" evidence="1">
    <location>
        <begin position="242"/>
        <end position="459"/>
    </location>
</feature>
<evidence type="ECO:0000313" key="4">
    <source>
        <dbReference type="Proteomes" id="UP001219518"/>
    </source>
</evidence>
<keyword evidence="2" id="KW-0732">Signal</keyword>
<reference evidence="3" key="2">
    <citation type="journal article" date="2023" name="BMC Genomics">
        <title>Pest status, molecular evolution, and epigenetic factors derived from the genome assembly of Frankliniella fusca, a thysanopteran phytovirus vector.</title>
        <authorList>
            <person name="Catto M.A."/>
            <person name="Labadie P.E."/>
            <person name="Jacobson A.L."/>
            <person name="Kennedy G.G."/>
            <person name="Srinivasan R."/>
            <person name="Hunt B.G."/>
        </authorList>
    </citation>
    <scope>NUCLEOTIDE SEQUENCE</scope>
    <source>
        <strain evidence="3">PL_HMW_Pooled</strain>
    </source>
</reference>
<feature type="compositionally biased region" description="Pro residues" evidence="1">
    <location>
        <begin position="246"/>
        <end position="459"/>
    </location>
</feature>
<name>A0AAE1HRK3_9NEOP</name>
<dbReference type="EMBL" id="JAHWGI010001243">
    <property type="protein sequence ID" value="KAK3926127.1"/>
    <property type="molecule type" value="Genomic_DNA"/>
</dbReference>
<sequence>MGKTLLLAAIAAVFCTLGAVTSSPVRLDKQNLKHDWTNVTAILERFKGSLQVVQAKIYETEQNVADGVQDVLQSITNAAQDAAAKWNQTVDELAEEARGLGVNVEDCILAEQPLYDVTEGLVSDVQKCIAPNLDSVEKALADLGAVRDKAQDLLDRAEAVVAGCNSSGPLAFFCVAGQMPALQVESLGLVNEAVVRAGIASAKATKLFAALAGPCSSKATSNRAAEAAKLVDTAAQCIKDKMSEPVPSPQPEPTPEPQPEPTTEPQPEPTTEPQPEPTPEPQPEPTPEPQPEPTPEPQPEPTPEPQPEPTPEPQPEPTPEPQPEPTPEPQPEPTPEPQPEPTPEPQPEPTPEPQPEPTPEPQPEPTPEPQPEPTPEPQPEPTPEPQPEPTPEPQPEPTPEPQPEPTTEPQPEPTPEPQPEPTPEPQPEPTPEPQPEPTPEPQPEPTTEPQPEPTPEPQP</sequence>